<comment type="caution">
    <text evidence="1">The sequence shown here is derived from an EMBL/GenBank/DDBJ whole genome shotgun (WGS) entry which is preliminary data.</text>
</comment>
<accession>A0A6G1CJU3</accession>
<organism evidence="1 2">
    <name type="scientific">Oryza meyeriana var. granulata</name>
    <dbReference type="NCBI Taxonomy" id="110450"/>
    <lineage>
        <taxon>Eukaryota</taxon>
        <taxon>Viridiplantae</taxon>
        <taxon>Streptophyta</taxon>
        <taxon>Embryophyta</taxon>
        <taxon>Tracheophyta</taxon>
        <taxon>Spermatophyta</taxon>
        <taxon>Magnoliopsida</taxon>
        <taxon>Liliopsida</taxon>
        <taxon>Poales</taxon>
        <taxon>Poaceae</taxon>
        <taxon>BOP clade</taxon>
        <taxon>Oryzoideae</taxon>
        <taxon>Oryzeae</taxon>
        <taxon>Oryzinae</taxon>
        <taxon>Oryza</taxon>
        <taxon>Oryza meyeriana</taxon>
    </lineage>
</organism>
<dbReference type="Proteomes" id="UP000479710">
    <property type="component" value="Unassembled WGS sequence"/>
</dbReference>
<keyword evidence="2" id="KW-1185">Reference proteome</keyword>
<gene>
    <name evidence="1" type="ORF">E2562_031608</name>
</gene>
<evidence type="ECO:0000313" key="2">
    <source>
        <dbReference type="Proteomes" id="UP000479710"/>
    </source>
</evidence>
<sequence>MDGLALSLVESFAGVGARLQGIHVLSNSARGSADKRAITEVAECLFGADDYEKFRNAAAAIDPPYGLAWYRDHL</sequence>
<reference evidence="1 2" key="1">
    <citation type="submission" date="2019-11" db="EMBL/GenBank/DDBJ databases">
        <title>Whole genome sequence of Oryza granulata.</title>
        <authorList>
            <person name="Li W."/>
        </authorList>
    </citation>
    <scope>NUCLEOTIDE SEQUENCE [LARGE SCALE GENOMIC DNA]</scope>
    <source>
        <strain evidence="2">cv. Menghai</strain>
        <tissue evidence="1">Leaf</tissue>
    </source>
</reference>
<protein>
    <submittedName>
        <fullName evidence="1">Uncharacterized protein</fullName>
    </submittedName>
</protein>
<evidence type="ECO:0000313" key="1">
    <source>
        <dbReference type="EMBL" id="KAF0900432.1"/>
    </source>
</evidence>
<name>A0A6G1CJU3_9ORYZ</name>
<proteinExistence type="predicted"/>
<dbReference type="EMBL" id="SPHZ02000009">
    <property type="protein sequence ID" value="KAF0900432.1"/>
    <property type="molecule type" value="Genomic_DNA"/>
</dbReference>
<dbReference type="AlphaFoldDB" id="A0A6G1CJU3"/>